<dbReference type="AlphaFoldDB" id="A0AAE1U6C5"/>
<keyword evidence="1" id="KW-0040">ANK repeat</keyword>
<feature type="region of interest" description="Disordered" evidence="2">
    <location>
        <begin position="335"/>
        <end position="381"/>
    </location>
</feature>
<protein>
    <submittedName>
        <fullName evidence="3">Uncharacterized protein</fullName>
    </submittedName>
</protein>
<accession>A0AAE1U6C5</accession>
<name>A0AAE1U6C5_9EUCA</name>
<evidence type="ECO:0000313" key="4">
    <source>
        <dbReference type="Proteomes" id="UP001292094"/>
    </source>
</evidence>
<evidence type="ECO:0000256" key="2">
    <source>
        <dbReference type="SAM" id="MobiDB-lite"/>
    </source>
</evidence>
<dbReference type="SUPFAM" id="SSF48403">
    <property type="entry name" value="Ankyrin repeat"/>
    <property type="match status" value="1"/>
</dbReference>
<proteinExistence type="predicted"/>
<dbReference type="InterPro" id="IPR002110">
    <property type="entry name" value="Ankyrin_rpt"/>
</dbReference>
<feature type="compositionally biased region" description="Polar residues" evidence="2">
    <location>
        <begin position="105"/>
        <end position="120"/>
    </location>
</feature>
<sequence>MQEKINTLNTAAAHGEVRQVRRLTKENPRLAAGRGKMGGLPLHEAATAPGEKGTATAKHLLTICPQALHVQDQHGRTPLHYSGMKGMKDTYKMLIKEGASEAIQDSSGYTPQDYQGSNGDHQGDHPEGLQGDHLGGPSRGPSRRGSHEDHGDVDRAIAAAEDHEDFGPLSDLLVRGDGTLLLNKTSRNPEVNSFLEDVPKHLESIEEVHRAVAAGDGRAAMNMLDNRKKAMARDNNHSNLVHKALLHGHDELAIQLARRYPELLQQTDQEGRTPLHYAAICINTYDNTSSVFHDLQDLGAQKLATDTFGHTPEDYIHNPDLMTEFDLKKELSEGLGGTVERGRGGGGGGGGGSGGGGGGGDVGGESRGRPFTKESEGKYHK</sequence>
<keyword evidence="4" id="KW-1185">Reference proteome</keyword>
<dbReference type="EMBL" id="JAWZYT010001990">
    <property type="protein sequence ID" value="KAK4307594.1"/>
    <property type="molecule type" value="Genomic_DNA"/>
</dbReference>
<reference evidence="3" key="1">
    <citation type="submission" date="2023-11" db="EMBL/GenBank/DDBJ databases">
        <title>Genome assemblies of two species of porcelain crab, Petrolisthes cinctipes and Petrolisthes manimaculis (Anomura: Porcellanidae).</title>
        <authorList>
            <person name="Angst P."/>
        </authorList>
    </citation>
    <scope>NUCLEOTIDE SEQUENCE</scope>
    <source>
        <strain evidence="3">PB745_02</strain>
        <tissue evidence="3">Gill</tissue>
    </source>
</reference>
<dbReference type="Proteomes" id="UP001292094">
    <property type="component" value="Unassembled WGS sequence"/>
</dbReference>
<dbReference type="Pfam" id="PF00023">
    <property type="entry name" value="Ank"/>
    <property type="match status" value="1"/>
</dbReference>
<organism evidence="3 4">
    <name type="scientific">Petrolisthes manimaculis</name>
    <dbReference type="NCBI Taxonomy" id="1843537"/>
    <lineage>
        <taxon>Eukaryota</taxon>
        <taxon>Metazoa</taxon>
        <taxon>Ecdysozoa</taxon>
        <taxon>Arthropoda</taxon>
        <taxon>Crustacea</taxon>
        <taxon>Multicrustacea</taxon>
        <taxon>Malacostraca</taxon>
        <taxon>Eumalacostraca</taxon>
        <taxon>Eucarida</taxon>
        <taxon>Decapoda</taxon>
        <taxon>Pleocyemata</taxon>
        <taxon>Anomura</taxon>
        <taxon>Galatheoidea</taxon>
        <taxon>Porcellanidae</taxon>
        <taxon>Petrolisthes</taxon>
    </lineage>
</organism>
<evidence type="ECO:0000256" key="1">
    <source>
        <dbReference type="PROSITE-ProRule" id="PRU00023"/>
    </source>
</evidence>
<gene>
    <name evidence="3" type="ORF">Pmani_020659</name>
</gene>
<dbReference type="PROSITE" id="PS50297">
    <property type="entry name" value="ANK_REP_REGION"/>
    <property type="match status" value="1"/>
</dbReference>
<feature type="compositionally biased region" description="Gly residues" evidence="2">
    <location>
        <begin position="335"/>
        <end position="363"/>
    </location>
</feature>
<dbReference type="InterPro" id="IPR036770">
    <property type="entry name" value="Ankyrin_rpt-contain_sf"/>
</dbReference>
<dbReference type="SMART" id="SM00248">
    <property type="entry name" value="ANK"/>
    <property type="match status" value="3"/>
</dbReference>
<feature type="region of interest" description="Disordered" evidence="2">
    <location>
        <begin position="105"/>
        <end position="151"/>
    </location>
</feature>
<evidence type="ECO:0000313" key="3">
    <source>
        <dbReference type="EMBL" id="KAK4307594.1"/>
    </source>
</evidence>
<dbReference type="PANTHER" id="PTHR24172">
    <property type="entry name" value="ANK_REP_REGION DOMAIN-CONTAINING PROTEIN"/>
    <property type="match status" value="1"/>
</dbReference>
<feature type="region of interest" description="Disordered" evidence="2">
    <location>
        <begin position="21"/>
        <end position="53"/>
    </location>
</feature>
<feature type="compositionally biased region" description="Basic and acidic residues" evidence="2">
    <location>
        <begin position="364"/>
        <end position="381"/>
    </location>
</feature>
<dbReference type="PANTHER" id="PTHR24172:SF4">
    <property type="entry name" value="ANK_REP_REGION DOMAIN-CONTAINING PROTEIN"/>
    <property type="match status" value="1"/>
</dbReference>
<feature type="repeat" description="ANK" evidence="1">
    <location>
        <begin position="74"/>
        <end position="106"/>
    </location>
</feature>
<comment type="caution">
    <text evidence="3">The sequence shown here is derived from an EMBL/GenBank/DDBJ whole genome shotgun (WGS) entry which is preliminary data.</text>
</comment>
<dbReference type="PROSITE" id="PS50088">
    <property type="entry name" value="ANK_REPEAT"/>
    <property type="match status" value="1"/>
</dbReference>
<dbReference type="Gene3D" id="1.25.40.20">
    <property type="entry name" value="Ankyrin repeat-containing domain"/>
    <property type="match status" value="2"/>
</dbReference>